<dbReference type="Pfam" id="PF00005">
    <property type="entry name" value="ABC_tran"/>
    <property type="match status" value="1"/>
</dbReference>
<dbReference type="InterPro" id="IPR003593">
    <property type="entry name" value="AAA+_ATPase"/>
</dbReference>
<keyword evidence="6" id="KW-0472">Membrane</keyword>
<dbReference type="InterPro" id="IPR050086">
    <property type="entry name" value="MetN_ABC_transporter-like"/>
</dbReference>
<feature type="domain" description="ABC transporter" evidence="7">
    <location>
        <begin position="24"/>
        <end position="269"/>
    </location>
</feature>
<gene>
    <name evidence="8" type="ORF">METZ01_LOCUS67843</name>
</gene>
<dbReference type="Gene3D" id="3.40.50.300">
    <property type="entry name" value="P-loop containing nucleotide triphosphate hydrolases"/>
    <property type="match status" value="1"/>
</dbReference>
<dbReference type="PROSITE" id="PS50893">
    <property type="entry name" value="ABC_TRANSPORTER_2"/>
    <property type="match status" value="1"/>
</dbReference>
<organism evidence="8">
    <name type="scientific">marine metagenome</name>
    <dbReference type="NCBI Taxonomy" id="408172"/>
    <lineage>
        <taxon>unclassified sequences</taxon>
        <taxon>metagenomes</taxon>
        <taxon>ecological metagenomes</taxon>
    </lineage>
</organism>
<evidence type="ECO:0000256" key="4">
    <source>
        <dbReference type="ARBA" id="ARBA00022741"/>
    </source>
</evidence>
<dbReference type="GO" id="GO:0016887">
    <property type="term" value="F:ATP hydrolysis activity"/>
    <property type="evidence" value="ECO:0007669"/>
    <property type="project" value="InterPro"/>
</dbReference>
<dbReference type="GO" id="GO:0005886">
    <property type="term" value="C:plasma membrane"/>
    <property type="evidence" value="ECO:0007669"/>
    <property type="project" value="UniProtKB-SubCell"/>
</dbReference>
<dbReference type="SUPFAM" id="SSF52540">
    <property type="entry name" value="P-loop containing nucleoside triphosphate hydrolases"/>
    <property type="match status" value="1"/>
</dbReference>
<evidence type="ECO:0000313" key="8">
    <source>
        <dbReference type="EMBL" id="SVA14989.1"/>
    </source>
</evidence>
<dbReference type="CDD" id="cd03262">
    <property type="entry name" value="ABC_HisP_GlnQ"/>
    <property type="match status" value="1"/>
</dbReference>
<dbReference type="FunFam" id="3.40.50.300:FF:000020">
    <property type="entry name" value="Amino acid ABC transporter ATP-binding component"/>
    <property type="match status" value="1"/>
</dbReference>
<keyword evidence="5" id="KW-0067">ATP-binding</keyword>
<evidence type="ECO:0000256" key="5">
    <source>
        <dbReference type="ARBA" id="ARBA00022840"/>
    </source>
</evidence>
<dbReference type="PIRSF" id="PIRSF039085">
    <property type="entry name" value="ABC_ATPase_HisP"/>
    <property type="match status" value="1"/>
</dbReference>
<evidence type="ECO:0000259" key="7">
    <source>
        <dbReference type="PROSITE" id="PS50893"/>
    </source>
</evidence>
<dbReference type="PROSITE" id="PS00211">
    <property type="entry name" value="ABC_TRANSPORTER_1"/>
    <property type="match status" value="1"/>
</dbReference>
<reference evidence="8" key="1">
    <citation type="submission" date="2018-05" db="EMBL/GenBank/DDBJ databases">
        <authorList>
            <person name="Lanie J.A."/>
            <person name="Ng W.-L."/>
            <person name="Kazmierczak K.M."/>
            <person name="Andrzejewski T.M."/>
            <person name="Davidsen T.M."/>
            <person name="Wayne K.J."/>
            <person name="Tettelin H."/>
            <person name="Glass J.I."/>
            <person name="Rusch D."/>
            <person name="Podicherti R."/>
            <person name="Tsui H.-C.T."/>
            <person name="Winkler M.E."/>
        </authorList>
    </citation>
    <scope>NUCLEOTIDE SEQUENCE</scope>
</reference>
<dbReference type="PANTHER" id="PTHR43166">
    <property type="entry name" value="AMINO ACID IMPORT ATP-BINDING PROTEIN"/>
    <property type="match status" value="1"/>
</dbReference>
<dbReference type="AlphaFoldDB" id="A0A381TGP5"/>
<protein>
    <recommendedName>
        <fullName evidence="7">ABC transporter domain-containing protein</fullName>
    </recommendedName>
</protein>
<dbReference type="InterPro" id="IPR027417">
    <property type="entry name" value="P-loop_NTPase"/>
</dbReference>
<keyword evidence="2" id="KW-0813">Transport</keyword>
<dbReference type="GO" id="GO:0005524">
    <property type="term" value="F:ATP binding"/>
    <property type="evidence" value="ECO:0007669"/>
    <property type="project" value="UniProtKB-KW"/>
</dbReference>
<evidence type="ECO:0000256" key="6">
    <source>
        <dbReference type="ARBA" id="ARBA00023136"/>
    </source>
</evidence>
<dbReference type="GO" id="GO:0015424">
    <property type="term" value="F:ABC-type amino acid transporter activity"/>
    <property type="evidence" value="ECO:0007669"/>
    <property type="project" value="InterPro"/>
</dbReference>
<comment type="subcellular location">
    <subcellularLocation>
        <location evidence="1">Cell membrane</location>
        <topology evidence="1">Peripheral membrane protein</topology>
    </subcellularLocation>
</comment>
<dbReference type="InterPro" id="IPR003439">
    <property type="entry name" value="ABC_transporter-like_ATP-bd"/>
</dbReference>
<evidence type="ECO:0000256" key="2">
    <source>
        <dbReference type="ARBA" id="ARBA00022448"/>
    </source>
</evidence>
<dbReference type="SMART" id="SM00382">
    <property type="entry name" value="AAA"/>
    <property type="match status" value="1"/>
</dbReference>
<name>A0A381TGP5_9ZZZZ</name>
<evidence type="ECO:0000256" key="3">
    <source>
        <dbReference type="ARBA" id="ARBA00022475"/>
    </source>
</evidence>
<proteinExistence type="predicted"/>
<dbReference type="InterPro" id="IPR030679">
    <property type="entry name" value="ABC_ATPase_HisP-typ"/>
</dbReference>
<accession>A0A381TGP5</accession>
<dbReference type="InterPro" id="IPR017871">
    <property type="entry name" value="ABC_transporter-like_CS"/>
</dbReference>
<evidence type="ECO:0000256" key="1">
    <source>
        <dbReference type="ARBA" id="ARBA00004202"/>
    </source>
</evidence>
<sequence>MISGWGISSALTPKGNLDNRNTALVVEGLHKYFGLDEVLKGISLEAHEGDVIAMVGASGSGKSTFLRCINLLETPTSGEIYVRGELIRMKKNSSGVTVPEDIKQVERIRTRLGMVFQQFNLWSHMTVLENVIEAPIHVLKMAKKEAIEHAEALLHKVGIHDRKSYYPAHLSGGQQQRVAIARALAMEPDMLLFDEPTSALDPELVGEVLRVIRNLAEEGRTMIVVTHEMGFAQEVSSRVVFLHEGSIEEDGPPREVFTNPSSERFRQFVSKHVEQ</sequence>
<keyword evidence="4" id="KW-0547">Nucleotide-binding</keyword>
<dbReference type="PANTHER" id="PTHR43166:SF35">
    <property type="entry name" value="L-CYSTINE IMPORT ATP-BINDING PROTEIN TCYN"/>
    <property type="match status" value="1"/>
</dbReference>
<keyword evidence="3" id="KW-1003">Cell membrane</keyword>
<dbReference type="EMBL" id="UINC01004528">
    <property type="protein sequence ID" value="SVA14989.1"/>
    <property type="molecule type" value="Genomic_DNA"/>
</dbReference>